<comment type="similarity">
    <text evidence="1">Belongs to the helicase family.</text>
</comment>
<dbReference type="SUPFAM" id="SSF52540">
    <property type="entry name" value="P-loop containing nucleoside triphosphate hydrolases"/>
    <property type="match status" value="1"/>
</dbReference>
<dbReference type="EMBL" id="KZ503897">
    <property type="protein sequence ID" value="PKU60694.1"/>
    <property type="molecule type" value="Genomic_DNA"/>
</dbReference>
<accession>A0A2I0VBA3</accession>
<keyword evidence="1" id="KW-0233">DNA recombination</keyword>
<evidence type="ECO:0000259" key="2">
    <source>
        <dbReference type="Pfam" id="PF05970"/>
    </source>
</evidence>
<dbReference type="InterPro" id="IPR027417">
    <property type="entry name" value="P-loop_NTPase"/>
</dbReference>
<feature type="domain" description="DNA helicase Pif1-like DEAD-box helicase" evidence="2">
    <location>
        <begin position="264"/>
        <end position="472"/>
    </location>
</feature>
<keyword evidence="1" id="KW-0547">Nucleotide-binding</keyword>
<sequence>MYPSVCNLQLHLEEKQTIYYKDNQNLLDILKTNIGKKTMLTEFFNLNKIDSEARNYLYREIPEKYVWDKTKKIWKRRQKYEQIGRINTTNPTDGERYYLRILLNHVYGPTSFSDLLHVNGIQCLTFKEAAEKHGLLEMDNYISECLNDASVYQMPYAFRQLFAVILIYCEPTNVRQLWIDYYKDLSHDYQKNSLLTDEECMIKTLSDIKLHLERMGKSLDEFDLPKMPSLEIDSTGIHDELYDKEIMEELNVVTTAKDIDSINCLNVAQRSAYDEIINRVNKKQNGILFIDSPGGTGKTYLYRAILATLRNHGHIALATATSGVAASILPGGRTAHSRFKIPINSTESSMCAITKQSGLAQLLIKSSIIIWDEAPMVKRTAIESLDRTLRDIMNNSNYFGGKVVVFGGDFRQVLPVVRRASRLETINYSLVKSYLWSDMEVSRLKENMRARTDPLFCEFILRIGNGDEEETEDGLVHIPDDMIIEYSNDENF</sequence>
<comment type="catalytic activity">
    <reaction evidence="1">
        <text>ATP + H2O = ADP + phosphate + H(+)</text>
        <dbReference type="Rhea" id="RHEA:13065"/>
        <dbReference type="ChEBI" id="CHEBI:15377"/>
        <dbReference type="ChEBI" id="CHEBI:15378"/>
        <dbReference type="ChEBI" id="CHEBI:30616"/>
        <dbReference type="ChEBI" id="CHEBI:43474"/>
        <dbReference type="ChEBI" id="CHEBI:456216"/>
        <dbReference type="EC" id="5.6.2.3"/>
    </reaction>
</comment>
<dbReference type="Proteomes" id="UP000233837">
    <property type="component" value="Unassembled WGS sequence"/>
</dbReference>
<keyword evidence="1" id="KW-0234">DNA repair</keyword>
<protein>
    <recommendedName>
        <fullName evidence="1">ATP-dependent DNA helicase</fullName>
        <ecNumber evidence="1">5.6.2.3</ecNumber>
    </recommendedName>
</protein>
<dbReference type="GO" id="GO:0000723">
    <property type="term" value="P:telomere maintenance"/>
    <property type="evidence" value="ECO:0007669"/>
    <property type="project" value="InterPro"/>
</dbReference>
<dbReference type="Pfam" id="PF05970">
    <property type="entry name" value="PIF1"/>
    <property type="match status" value="1"/>
</dbReference>
<dbReference type="Gene3D" id="3.40.50.300">
    <property type="entry name" value="P-loop containing nucleotide triphosphate hydrolases"/>
    <property type="match status" value="1"/>
</dbReference>
<comment type="cofactor">
    <cofactor evidence="1">
        <name>Mg(2+)</name>
        <dbReference type="ChEBI" id="CHEBI:18420"/>
    </cofactor>
</comment>
<organism evidence="3 4">
    <name type="scientific">Dendrobium catenatum</name>
    <dbReference type="NCBI Taxonomy" id="906689"/>
    <lineage>
        <taxon>Eukaryota</taxon>
        <taxon>Viridiplantae</taxon>
        <taxon>Streptophyta</taxon>
        <taxon>Embryophyta</taxon>
        <taxon>Tracheophyta</taxon>
        <taxon>Spermatophyta</taxon>
        <taxon>Magnoliopsida</taxon>
        <taxon>Liliopsida</taxon>
        <taxon>Asparagales</taxon>
        <taxon>Orchidaceae</taxon>
        <taxon>Epidendroideae</taxon>
        <taxon>Malaxideae</taxon>
        <taxon>Dendrobiinae</taxon>
        <taxon>Dendrobium</taxon>
    </lineage>
</organism>
<keyword evidence="4" id="KW-1185">Reference proteome</keyword>
<keyword evidence="1" id="KW-0067">ATP-binding</keyword>
<dbReference type="AlphaFoldDB" id="A0A2I0VBA3"/>
<dbReference type="InterPro" id="IPR010285">
    <property type="entry name" value="DNA_helicase_pif1-like_DEAD"/>
</dbReference>
<keyword evidence="1" id="KW-0227">DNA damage</keyword>
<gene>
    <name evidence="3" type="ORF">MA16_Dca022608</name>
</gene>
<dbReference type="GO" id="GO:0005524">
    <property type="term" value="F:ATP binding"/>
    <property type="evidence" value="ECO:0007669"/>
    <property type="project" value="UniProtKB-KW"/>
</dbReference>
<proteinExistence type="inferred from homology"/>
<reference evidence="3 4" key="2">
    <citation type="journal article" date="2017" name="Nature">
        <title>The Apostasia genome and the evolution of orchids.</title>
        <authorList>
            <person name="Zhang G.Q."/>
            <person name="Liu K.W."/>
            <person name="Li Z."/>
            <person name="Lohaus R."/>
            <person name="Hsiao Y.Y."/>
            <person name="Niu S.C."/>
            <person name="Wang J.Y."/>
            <person name="Lin Y.C."/>
            <person name="Xu Q."/>
            <person name="Chen L.J."/>
            <person name="Yoshida K."/>
            <person name="Fujiwara S."/>
            <person name="Wang Z.W."/>
            <person name="Zhang Y.Q."/>
            <person name="Mitsuda N."/>
            <person name="Wang M."/>
            <person name="Liu G.H."/>
            <person name="Pecoraro L."/>
            <person name="Huang H.X."/>
            <person name="Xiao X.J."/>
            <person name="Lin M."/>
            <person name="Wu X.Y."/>
            <person name="Wu W.L."/>
            <person name="Chen Y.Y."/>
            <person name="Chang S.B."/>
            <person name="Sakamoto S."/>
            <person name="Ohme-Takagi M."/>
            <person name="Yagi M."/>
            <person name="Zeng S.J."/>
            <person name="Shen C.Y."/>
            <person name="Yeh C.M."/>
            <person name="Luo Y.B."/>
            <person name="Tsai W.C."/>
            <person name="Van de Peer Y."/>
            <person name="Liu Z.J."/>
        </authorList>
    </citation>
    <scope>NUCLEOTIDE SEQUENCE [LARGE SCALE GENOMIC DNA]</scope>
    <source>
        <tissue evidence="3">The whole plant</tissue>
    </source>
</reference>
<dbReference type="GO" id="GO:0006281">
    <property type="term" value="P:DNA repair"/>
    <property type="evidence" value="ECO:0007669"/>
    <property type="project" value="UniProtKB-KW"/>
</dbReference>
<evidence type="ECO:0000256" key="1">
    <source>
        <dbReference type="RuleBase" id="RU363044"/>
    </source>
</evidence>
<dbReference type="PANTHER" id="PTHR10492:SF94">
    <property type="entry name" value="ATP-DEPENDENT DNA HELICASE"/>
    <property type="match status" value="1"/>
</dbReference>
<dbReference type="PANTHER" id="PTHR10492">
    <property type="match status" value="1"/>
</dbReference>
<dbReference type="GO" id="GO:0043139">
    <property type="term" value="F:5'-3' DNA helicase activity"/>
    <property type="evidence" value="ECO:0007669"/>
    <property type="project" value="UniProtKB-EC"/>
</dbReference>
<name>A0A2I0VBA3_9ASPA</name>
<dbReference type="STRING" id="906689.A0A2I0VBA3"/>
<evidence type="ECO:0000313" key="3">
    <source>
        <dbReference type="EMBL" id="PKU60694.1"/>
    </source>
</evidence>
<evidence type="ECO:0000313" key="4">
    <source>
        <dbReference type="Proteomes" id="UP000233837"/>
    </source>
</evidence>
<keyword evidence="1" id="KW-0378">Hydrolase</keyword>
<keyword evidence="1 3" id="KW-0347">Helicase</keyword>
<dbReference type="GO" id="GO:0006310">
    <property type="term" value="P:DNA recombination"/>
    <property type="evidence" value="ECO:0007669"/>
    <property type="project" value="UniProtKB-KW"/>
</dbReference>
<dbReference type="GO" id="GO:0016887">
    <property type="term" value="F:ATP hydrolysis activity"/>
    <property type="evidence" value="ECO:0007669"/>
    <property type="project" value="RHEA"/>
</dbReference>
<reference evidence="3 4" key="1">
    <citation type="journal article" date="2016" name="Sci. Rep.">
        <title>The Dendrobium catenatum Lindl. genome sequence provides insights into polysaccharide synthase, floral development and adaptive evolution.</title>
        <authorList>
            <person name="Zhang G.Q."/>
            <person name="Xu Q."/>
            <person name="Bian C."/>
            <person name="Tsai W.C."/>
            <person name="Yeh C.M."/>
            <person name="Liu K.W."/>
            <person name="Yoshida K."/>
            <person name="Zhang L.S."/>
            <person name="Chang S.B."/>
            <person name="Chen F."/>
            <person name="Shi Y."/>
            <person name="Su Y.Y."/>
            <person name="Zhang Y.Q."/>
            <person name="Chen L.J."/>
            <person name="Yin Y."/>
            <person name="Lin M."/>
            <person name="Huang H."/>
            <person name="Deng H."/>
            <person name="Wang Z.W."/>
            <person name="Zhu S.L."/>
            <person name="Zhao X."/>
            <person name="Deng C."/>
            <person name="Niu S.C."/>
            <person name="Huang J."/>
            <person name="Wang M."/>
            <person name="Liu G.H."/>
            <person name="Yang H.J."/>
            <person name="Xiao X.J."/>
            <person name="Hsiao Y.Y."/>
            <person name="Wu W.L."/>
            <person name="Chen Y.Y."/>
            <person name="Mitsuda N."/>
            <person name="Ohme-Takagi M."/>
            <person name="Luo Y.B."/>
            <person name="Van de Peer Y."/>
            <person name="Liu Z.J."/>
        </authorList>
    </citation>
    <scope>NUCLEOTIDE SEQUENCE [LARGE SCALE GENOMIC DNA]</scope>
    <source>
        <tissue evidence="3">The whole plant</tissue>
    </source>
</reference>
<dbReference type="EC" id="5.6.2.3" evidence="1"/>